<evidence type="ECO:0000313" key="11">
    <source>
        <dbReference type="EMBL" id="TWU64908.1"/>
    </source>
</evidence>
<dbReference type="Pfam" id="PF03840">
    <property type="entry name" value="SecG"/>
    <property type="match status" value="1"/>
</dbReference>
<evidence type="ECO:0000313" key="12">
    <source>
        <dbReference type="Proteomes" id="UP000316476"/>
    </source>
</evidence>
<dbReference type="AlphaFoldDB" id="A0A5C6FTV1"/>
<evidence type="ECO:0000256" key="5">
    <source>
        <dbReference type="ARBA" id="ARBA00022927"/>
    </source>
</evidence>
<dbReference type="OrthoDB" id="10004356at2"/>
<evidence type="ECO:0000256" key="6">
    <source>
        <dbReference type="ARBA" id="ARBA00022989"/>
    </source>
</evidence>
<evidence type="ECO:0000256" key="4">
    <source>
        <dbReference type="ARBA" id="ARBA00022692"/>
    </source>
</evidence>
<gene>
    <name evidence="11" type="ORF">V7x_04520</name>
</gene>
<reference evidence="11 12" key="1">
    <citation type="submission" date="2019-02" db="EMBL/GenBank/DDBJ databases">
        <title>Deep-cultivation of Planctomycetes and their phenomic and genomic characterization uncovers novel biology.</title>
        <authorList>
            <person name="Wiegand S."/>
            <person name="Jogler M."/>
            <person name="Boedeker C."/>
            <person name="Pinto D."/>
            <person name="Vollmers J."/>
            <person name="Rivas-Marin E."/>
            <person name="Kohn T."/>
            <person name="Peeters S.H."/>
            <person name="Heuer A."/>
            <person name="Rast P."/>
            <person name="Oberbeckmann S."/>
            <person name="Bunk B."/>
            <person name="Jeske O."/>
            <person name="Meyerdierks A."/>
            <person name="Storesund J.E."/>
            <person name="Kallscheuer N."/>
            <person name="Luecker S."/>
            <person name="Lage O.M."/>
            <person name="Pohl T."/>
            <person name="Merkel B.J."/>
            <person name="Hornburger P."/>
            <person name="Mueller R.-W."/>
            <person name="Bruemmer F."/>
            <person name="Labrenz M."/>
            <person name="Spormann A.M."/>
            <person name="Op Den Camp H."/>
            <person name="Overmann J."/>
            <person name="Amann R."/>
            <person name="Jetten M.S.M."/>
            <person name="Mascher T."/>
            <person name="Medema M.H."/>
            <person name="Devos D.P."/>
            <person name="Kaster A.-K."/>
            <person name="Ovreas L."/>
            <person name="Rohde M."/>
            <person name="Galperin M.Y."/>
            <person name="Jogler C."/>
        </authorList>
    </citation>
    <scope>NUCLEOTIDE SEQUENCE [LARGE SCALE GENOMIC DNA]</scope>
    <source>
        <strain evidence="11 12">V7</strain>
    </source>
</reference>
<feature type="transmembrane region" description="Helical" evidence="9">
    <location>
        <begin position="60"/>
        <end position="82"/>
    </location>
</feature>
<proteinExistence type="inferred from homology"/>
<comment type="caution">
    <text evidence="11">The sequence shown here is derived from an EMBL/GenBank/DDBJ whole genome shotgun (WGS) entry which is preliminary data.</text>
</comment>
<comment type="function">
    <text evidence="9">Involved in protein export. Participates in an early event of protein translocation.</text>
</comment>
<dbReference type="GO" id="GO:0009306">
    <property type="term" value="P:protein secretion"/>
    <property type="evidence" value="ECO:0007669"/>
    <property type="project" value="UniProtKB-UniRule"/>
</dbReference>
<feature type="compositionally biased region" description="Low complexity" evidence="10">
    <location>
        <begin position="172"/>
        <end position="186"/>
    </location>
</feature>
<keyword evidence="3 9" id="KW-0813">Transport</keyword>
<dbReference type="GO" id="GO:0015450">
    <property type="term" value="F:protein-transporting ATPase activity"/>
    <property type="evidence" value="ECO:0007669"/>
    <property type="project" value="UniProtKB-UniRule"/>
</dbReference>
<feature type="region of interest" description="Disordered" evidence="10">
    <location>
        <begin position="93"/>
        <end position="198"/>
    </location>
</feature>
<comment type="subcellular location">
    <subcellularLocation>
        <location evidence="9">Cell membrane</location>
        <topology evidence="9">Multi-pass membrane protein</topology>
    </subcellularLocation>
    <subcellularLocation>
        <location evidence="1">Membrane</location>
        <topology evidence="1">Multi-pass membrane protein</topology>
    </subcellularLocation>
</comment>
<dbReference type="EMBL" id="SJPZ01000001">
    <property type="protein sequence ID" value="TWU64908.1"/>
    <property type="molecule type" value="Genomic_DNA"/>
</dbReference>
<dbReference type="NCBIfam" id="TIGR00810">
    <property type="entry name" value="secG"/>
    <property type="match status" value="1"/>
</dbReference>
<evidence type="ECO:0000256" key="1">
    <source>
        <dbReference type="ARBA" id="ARBA00004141"/>
    </source>
</evidence>
<dbReference type="GO" id="GO:0005886">
    <property type="term" value="C:plasma membrane"/>
    <property type="evidence" value="ECO:0007669"/>
    <property type="project" value="UniProtKB-SubCell"/>
</dbReference>
<dbReference type="Proteomes" id="UP000316476">
    <property type="component" value="Unassembled WGS sequence"/>
</dbReference>
<organism evidence="11 12">
    <name type="scientific">Crateriforma conspicua</name>
    <dbReference type="NCBI Taxonomy" id="2527996"/>
    <lineage>
        <taxon>Bacteria</taxon>
        <taxon>Pseudomonadati</taxon>
        <taxon>Planctomycetota</taxon>
        <taxon>Planctomycetia</taxon>
        <taxon>Planctomycetales</taxon>
        <taxon>Planctomycetaceae</taxon>
        <taxon>Crateriforma</taxon>
    </lineage>
</organism>
<keyword evidence="7 9" id="KW-0811">Translocation</keyword>
<keyword evidence="8 9" id="KW-0472">Membrane</keyword>
<comment type="similarity">
    <text evidence="2 9">Belongs to the SecG family.</text>
</comment>
<feature type="compositionally biased region" description="Acidic residues" evidence="10">
    <location>
        <begin position="187"/>
        <end position="198"/>
    </location>
</feature>
<accession>A0A5C6FTV1</accession>
<keyword evidence="9" id="KW-1003">Cell membrane</keyword>
<evidence type="ECO:0000256" key="2">
    <source>
        <dbReference type="ARBA" id="ARBA00008445"/>
    </source>
</evidence>
<evidence type="ECO:0000256" key="8">
    <source>
        <dbReference type="ARBA" id="ARBA00023136"/>
    </source>
</evidence>
<keyword evidence="6 9" id="KW-1133">Transmembrane helix</keyword>
<sequence>MNLMILGSFAGVVLGTLMAFLSLFLILLVLVQRGRGGGLTGALGGPGGQSAFGSKAGDTFTVITVVVAAVWAFTCAFTMWLLGTHTLPVAENTPAVSSGPGDDADETTDGLNIPTGDSLGLGGLSVGDDAGDSANENVQLTPADGGDAPADADDQATESNAETAADDEAASDDATTGDDAGSQDGDASTETDETTSAE</sequence>
<dbReference type="RefSeq" id="WP_146410501.1">
    <property type="nucleotide sequence ID" value="NZ_SJPZ01000001.1"/>
</dbReference>
<protein>
    <recommendedName>
        <fullName evidence="9">Protein-export membrane protein SecG</fullName>
    </recommendedName>
</protein>
<evidence type="ECO:0000256" key="9">
    <source>
        <dbReference type="RuleBase" id="RU365087"/>
    </source>
</evidence>
<evidence type="ECO:0000256" key="10">
    <source>
        <dbReference type="SAM" id="MobiDB-lite"/>
    </source>
</evidence>
<dbReference type="InterPro" id="IPR004692">
    <property type="entry name" value="SecG"/>
</dbReference>
<feature type="transmembrane region" description="Helical" evidence="9">
    <location>
        <begin position="6"/>
        <end position="31"/>
    </location>
</feature>
<keyword evidence="4 9" id="KW-0812">Transmembrane</keyword>
<name>A0A5C6FTV1_9PLAN</name>
<keyword evidence="5 9" id="KW-0653">Protein transport</keyword>
<evidence type="ECO:0000256" key="3">
    <source>
        <dbReference type="ARBA" id="ARBA00022448"/>
    </source>
</evidence>
<evidence type="ECO:0000256" key="7">
    <source>
        <dbReference type="ARBA" id="ARBA00023010"/>
    </source>
</evidence>